<dbReference type="PRINTS" id="PR01185">
    <property type="entry name" value="INTEGRINA"/>
</dbReference>
<dbReference type="PANTHER" id="PTHR23221:SF7">
    <property type="entry name" value="PHOSPHATIDYLINOSITOL-GLYCAN-SPECIFIC PHOSPHOLIPASE D"/>
    <property type="match status" value="1"/>
</dbReference>
<evidence type="ECO:0000256" key="3">
    <source>
        <dbReference type="ARBA" id="ARBA00022801"/>
    </source>
</evidence>
<dbReference type="EMBL" id="CP043494">
    <property type="protein sequence ID" value="WNG48140.1"/>
    <property type="molecule type" value="Genomic_DNA"/>
</dbReference>
<dbReference type="InterPro" id="IPR013519">
    <property type="entry name" value="Int_alpha_beta-p"/>
</dbReference>
<dbReference type="Pfam" id="PF01839">
    <property type="entry name" value="FG-GAP"/>
    <property type="match status" value="2"/>
</dbReference>
<sequence length="513" mass="53508">MYALVTLSALLHSATAAAPRPVELAPYSPGWHLRAYPSWESWGASPGAGFGSDAAAGDVNGDGLADALITAPGTRELYLYPGTREGLSARPQVLRAPSGDEPFFAHRVWFAGDVNGDRRGDVWVGSGGGARQRGRLMLFLGSDKGLGQKPAHTLEVAAGQGRLPVSVSPGDANGDGFSDVLVARCGLRGLELRVGSKGGLAAQPVWKASFPKEASSPAMASSFDCTVELAGDLTGDGRPDAVLRTFGCEDTSGTRCGAALHLYASSAQGVFAREPVAVDLAVLHEEDRKAGGNNWTTGTTMHGRADVDGDGRADLVLAAPGYEMDGHHAGRLYVLYGPLKDGRARASSALTLFDKTELGDVRVAVGDVNRDGMADVVVGAVTAQNVDWGRDRAALLMGGKEGFSARSDWQVQAEPGRYASFGRTLALADFTGDGSPDLLIAAPSQSFRLEYDRVPNGPPESLVLSFGRALLYLGGPAPEKPRVTPPVTALPRPMCPDLSAELCGVKPPQAPAP</sequence>
<dbReference type="Proteomes" id="UP001611383">
    <property type="component" value="Chromosome"/>
</dbReference>
<dbReference type="Gene3D" id="2.130.10.130">
    <property type="entry name" value="Integrin alpha, N-terminal"/>
    <property type="match status" value="3"/>
</dbReference>
<gene>
    <name evidence="6" type="ORF">F0U60_31365</name>
</gene>
<keyword evidence="4" id="KW-0325">Glycoprotein</keyword>
<evidence type="ECO:0000256" key="2">
    <source>
        <dbReference type="ARBA" id="ARBA00022737"/>
    </source>
</evidence>
<dbReference type="SMART" id="SM00191">
    <property type="entry name" value="Int_alpha"/>
    <property type="match status" value="4"/>
</dbReference>
<evidence type="ECO:0000313" key="6">
    <source>
        <dbReference type="EMBL" id="WNG48140.1"/>
    </source>
</evidence>
<dbReference type="SUPFAM" id="SSF69318">
    <property type="entry name" value="Integrin alpha N-terminal domain"/>
    <property type="match status" value="2"/>
</dbReference>
<accession>A0ABY9WYC5</accession>
<dbReference type="PANTHER" id="PTHR23221">
    <property type="entry name" value="GLYCOSYLPHOSPHATIDYLINOSITOL PHOSPHOLIPASE D"/>
    <property type="match status" value="1"/>
</dbReference>
<name>A0ABY9WYC5_9BACT</name>
<feature type="chain" id="PRO_5047549697" evidence="5">
    <location>
        <begin position="19"/>
        <end position="513"/>
    </location>
</feature>
<dbReference type="InterPro" id="IPR013517">
    <property type="entry name" value="FG-GAP"/>
</dbReference>
<evidence type="ECO:0000313" key="7">
    <source>
        <dbReference type="Proteomes" id="UP001611383"/>
    </source>
</evidence>
<organism evidence="6 7">
    <name type="scientific">Archangium minus</name>
    <dbReference type="NCBI Taxonomy" id="83450"/>
    <lineage>
        <taxon>Bacteria</taxon>
        <taxon>Pseudomonadati</taxon>
        <taxon>Myxococcota</taxon>
        <taxon>Myxococcia</taxon>
        <taxon>Myxococcales</taxon>
        <taxon>Cystobacterineae</taxon>
        <taxon>Archangiaceae</taxon>
        <taxon>Archangium</taxon>
    </lineage>
</organism>
<evidence type="ECO:0000256" key="1">
    <source>
        <dbReference type="ARBA" id="ARBA00022729"/>
    </source>
</evidence>
<feature type="signal peptide" evidence="5">
    <location>
        <begin position="1"/>
        <end position="18"/>
    </location>
</feature>
<evidence type="ECO:0000256" key="4">
    <source>
        <dbReference type="ARBA" id="ARBA00023180"/>
    </source>
</evidence>
<dbReference type="RefSeq" id="WP_395805292.1">
    <property type="nucleotide sequence ID" value="NZ_CP043494.1"/>
</dbReference>
<keyword evidence="7" id="KW-1185">Reference proteome</keyword>
<evidence type="ECO:0000256" key="5">
    <source>
        <dbReference type="SAM" id="SignalP"/>
    </source>
</evidence>
<keyword evidence="2" id="KW-0677">Repeat</keyword>
<proteinExistence type="predicted"/>
<keyword evidence="3" id="KW-0378">Hydrolase</keyword>
<dbReference type="InterPro" id="IPR028994">
    <property type="entry name" value="Integrin_alpha_N"/>
</dbReference>
<protein>
    <submittedName>
        <fullName evidence="6">VCBS repeat-containing protein</fullName>
    </submittedName>
</protein>
<dbReference type="Pfam" id="PF13517">
    <property type="entry name" value="FG-GAP_3"/>
    <property type="match status" value="2"/>
</dbReference>
<reference evidence="6 7" key="1">
    <citation type="submission" date="2019-08" db="EMBL/GenBank/DDBJ databases">
        <title>Archangium and Cystobacter genomes.</title>
        <authorList>
            <person name="Chen I.-C.K."/>
            <person name="Wielgoss S."/>
        </authorList>
    </citation>
    <scope>NUCLEOTIDE SEQUENCE [LARGE SCALE GENOMIC DNA]</scope>
    <source>
        <strain evidence="6 7">Cbm 6</strain>
    </source>
</reference>
<dbReference type="InterPro" id="IPR000413">
    <property type="entry name" value="Integrin_alpha"/>
</dbReference>
<keyword evidence="1 5" id="KW-0732">Signal</keyword>